<dbReference type="GO" id="GO:0005254">
    <property type="term" value="F:chloride channel activity"/>
    <property type="evidence" value="ECO:0007669"/>
    <property type="project" value="UniProtKB-UniRule"/>
</dbReference>
<evidence type="ECO:0000256" key="13">
    <source>
        <dbReference type="PROSITE-ProRule" id="PRU00175"/>
    </source>
</evidence>
<feature type="compositionally biased region" description="Polar residues" evidence="16">
    <location>
        <begin position="14"/>
        <end position="38"/>
    </location>
</feature>
<dbReference type="SMART" id="SM00116">
    <property type="entry name" value="CBS"/>
    <property type="match status" value="2"/>
</dbReference>
<dbReference type="InterPro" id="IPR051280">
    <property type="entry name" value="Cl-channel/antiporter"/>
</dbReference>
<feature type="compositionally biased region" description="Pro residues" evidence="16">
    <location>
        <begin position="846"/>
        <end position="861"/>
    </location>
</feature>
<organism evidence="19 20">
    <name type="scientific">Pararge aegeria aegeria</name>
    <dbReference type="NCBI Taxonomy" id="348720"/>
    <lineage>
        <taxon>Eukaryota</taxon>
        <taxon>Metazoa</taxon>
        <taxon>Ecdysozoa</taxon>
        <taxon>Arthropoda</taxon>
        <taxon>Hexapoda</taxon>
        <taxon>Insecta</taxon>
        <taxon>Pterygota</taxon>
        <taxon>Neoptera</taxon>
        <taxon>Endopterygota</taxon>
        <taxon>Lepidoptera</taxon>
        <taxon>Glossata</taxon>
        <taxon>Ditrysia</taxon>
        <taxon>Papilionoidea</taxon>
        <taxon>Nymphalidae</taxon>
        <taxon>Satyrinae</taxon>
        <taxon>Satyrini</taxon>
        <taxon>Parargina</taxon>
        <taxon>Pararge</taxon>
    </lineage>
</organism>
<evidence type="ECO:0000256" key="14">
    <source>
        <dbReference type="PROSITE-ProRule" id="PRU00703"/>
    </source>
</evidence>
<dbReference type="PROSITE" id="PS00028">
    <property type="entry name" value="ZINC_FINGER_C2H2_1"/>
    <property type="match status" value="1"/>
</dbReference>
<keyword evidence="7 15" id="KW-1133">Transmembrane helix</keyword>
<dbReference type="PRINTS" id="PR00762">
    <property type="entry name" value="CLCHANNEL"/>
</dbReference>
<dbReference type="PANTHER" id="PTHR11689:SF136">
    <property type="entry name" value="H(+)_CL(-) EXCHANGE TRANSPORTER 7"/>
    <property type="match status" value="1"/>
</dbReference>
<dbReference type="Gene3D" id="3.10.580.10">
    <property type="entry name" value="CBS-domain"/>
    <property type="match status" value="1"/>
</dbReference>
<sequence length="893" mass="101572">MSNSSAQVMEETVSETASDTAQLLSSEAHPSTSNYSQLNHASDIQETAEDELQGSHGVRRRQPVQKIEPGSMNTLSAKYESLDYDTCENHLLLDEERKRGYAFIVWKDIARWVIVLLIGVITALIAFIIDICIEEFSKIKYKQLKKSVDTYVLLDKLYIPYLLWVLSNICIVFFGSMLVAYVELFCADGEYNTMAAIWFQTPEASVRSFLHDPMGSYKPWSLLVFVICYFLLSTWTFGLAVSSGLFIPNLLTGAAWGRLLAIFIQYVLPHNSINPAKYALVGAAAQLGGVVRMTISLTVIIIETTGQISNALPIIITLVVAKWTGDFFNEGIYDIHIQLAGVPLLPWEPPPLAHNIYASEVMSHPVFTLRTVENVGHIIEILRVVSYNGFPVVDPPMADDAEVTTYKRLRGMVLRSQLIVLLQNKIYNENANTTWSNFNVDMNMFRKEYPRYPSIGELEISDWEKTCTIDLRPFMNPSPYTLPHRASLPRLFRLFRALGLRHLPIVNDLNEVVGMVTRKDIASAGRSRILAGSPFCSTICITRFQFVEIFCVIMAESQMNDNTTCVVCFKTVVYYSVGECDHPVCFECSTRMRVLCQTNECPICRQDLSRVVFTDTVQPYKELRNRAFPDKLLERQYKIGFCSEAIKQAYETLLDNRCRICDRIAPFRTFSMLSDHMRKVHEQHYCDLCVKHLKIFTSERRCYTRQELAHHRRKGDLDDTSHRGHPLCEFCEERFMDADELYRHLRKEHLYCHLCDADGRNLYYASHSALAHHFRTEHYLCEEGECAGQHLTAVFRSEIDLKAHKATIHGKGMARGAARQARTLELQFNITPHPVVQRVPRDRQAQPPPVSPAPVPPPQPAINPQSDEQFPRLSAAQPAHTPLVAGPARVMRG</sequence>
<dbReference type="InterPro" id="IPR001841">
    <property type="entry name" value="Znf_RING"/>
</dbReference>
<keyword evidence="10 15" id="KW-0472">Membrane</keyword>
<feature type="region of interest" description="Disordered" evidence="16">
    <location>
        <begin position="833"/>
        <end position="893"/>
    </location>
</feature>
<dbReference type="SUPFAM" id="SSF54631">
    <property type="entry name" value="CBS-domain pair"/>
    <property type="match status" value="1"/>
</dbReference>
<dbReference type="InterPro" id="IPR056437">
    <property type="entry name" value="Znf-C2H2_ZNF598/HEL2"/>
</dbReference>
<proteinExistence type="inferred from homology"/>
<keyword evidence="4" id="KW-0677">Repeat</keyword>
<feature type="transmembrane region" description="Helical" evidence="15">
    <location>
        <begin position="109"/>
        <end position="129"/>
    </location>
</feature>
<evidence type="ECO:0000256" key="10">
    <source>
        <dbReference type="ARBA" id="ARBA00023136"/>
    </source>
</evidence>
<keyword evidence="5 13" id="KW-0863">Zinc-finger</keyword>
<reference evidence="19" key="1">
    <citation type="submission" date="2022-03" db="EMBL/GenBank/DDBJ databases">
        <authorList>
            <person name="Lindestad O."/>
        </authorList>
    </citation>
    <scope>NUCLEOTIDE SEQUENCE</scope>
</reference>
<evidence type="ECO:0000256" key="7">
    <source>
        <dbReference type="ARBA" id="ARBA00022989"/>
    </source>
</evidence>
<evidence type="ECO:0000256" key="9">
    <source>
        <dbReference type="ARBA" id="ARBA00023122"/>
    </source>
</evidence>
<feature type="transmembrane region" description="Helical" evidence="15">
    <location>
        <begin position="220"/>
        <end position="240"/>
    </location>
</feature>
<dbReference type="InterPro" id="IPR013083">
    <property type="entry name" value="Znf_RING/FYVE/PHD"/>
</dbReference>
<evidence type="ECO:0000256" key="2">
    <source>
        <dbReference type="ARBA" id="ARBA00022448"/>
    </source>
</evidence>
<comment type="similarity">
    <text evidence="12">Belongs to the ZNF598/HEL2 family.</text>
</comment>
<dbReference type="Pfam" id="PF00654">
    <property type="entry name" value="Voltage_CLC"/>
    <property type="match status" value="1"/>
</dbReference>
<evidence type="ECO:0000256" key="8">
    <source>
        <dbReference type="ARBA" id="ARBA00023065"/>
    </source>
</evidence>
<name>A0A8S4SHK8_9NEOP</name>
<keyword evidence="2 15" id="KW-0813">Transport</keyword>
<feature type="domain" description="CBS" evidence="18">
    <location>
        <begin position="475"/>
        <end position="532"/>
    </location>
</feature>
<evidence type="ECO:0000256" key="4">
    <source>
        <dbReference type="ARBA" id="ARBA00022737"/>
    </source>
</evidence>
<keyword evidence="5 13" id="KW-0479">Metal-binding</keyword>
<comment type="caution">
    <text evidence="19">The sequence shown here is derived from an EMBL/GenBank/DDBJ whole genome shotgun (WGS) entry which is preliminary data.</text>
</comment>
<evidence type="ECO:0000259" key="18">
    <source>
        <dbReference type="PROSITE" id="PS51371"/>
    </source>
</evidence>
<evidence type="ECO:0000256" key="1">
    <source>
        <dbReference type="ARBA" id="ARBA00004141"/>
    </source>
</evidence>
<dbReference type="EMBL" id="CAKXAJ010026487">
    <property type="protein sequence ID" value="CAH2268989.1"/>
    <property type="molecule type" value="Genomic_DNA"/>
</dbReference>
<gene>
    <name evidence="19" type="primary">jg16014</name>
    <name evidence="19" type="ORF">PAEG_LOCUS27288</name>
</gene>
<evidence type="ECO:0000259" key="17">
    <source>
        <dbReference type="PROSITE" id="PS50089"/>
    </source>
</evidence>
<evidence type="ECO:0000256" key="11">
    <source>
        <dbReference type="ARBA" id="ARBA00023214"/>
    </source>
</evidence>
<protein>
    <recommendedName>
        <fullName evidence="15">Chloride channel protein</fullName>
    </recommendedName>
</protein>
<feature type="region of interest" description="Disordered" evidence="16">
    <location>
        <begin position="1"/>
        <end position="38"/>
    </location>
</feature>
<feature type="domain" description="RING-type" evidence="17">
    <location>
        <begin position="565"/>
        <end position="605"/>
    </location>
</feature>
<evidence type="ECO:0000256" key="5">
    <source>
        <dbReference type="ARBA" id="ARBA00022771"/>
    </source>
</evidence>
<comment type="subcellular location">
    <subcellularLocation>
        <location evidence="1 15">Membrane</location>
        <topology evidence="1 15">Multi-pass membrane protein</topology>
    </subcellularLocation>
</comment>
<dbReference type="InterPro" id="IPR013087">
    <property type="entry name" value="Znf_C2H2_type"/>
</dbReference>
<dbReference type="InterPro" id="IPR001807">
    <property type="entry name" value="ClC"/>
</dbReference>
<evidence type="ECO:0000313" key="19">
    <source>
        <dbReference type="EMBL" id="CAH2268989.1"/>
    </source>
</evidence>
<dbReference type="Proteomes" id="UP000838756">
    <property type="component" value="Unassembled WGS sequence"/>
</dbReference>
<dbReference type="Pfam" id="PF00571">
    <property type="entry name" value="CBS"/>
    <property type="match status" value="1"/>
</dbReference>
<dbReference type="CDD" id="cd16615">
    <property type="entry name" value="RING-HC_ZNF598"/>
    <property type="match status" value="1"/>
</dbReference>
<dbReference type="AlphaFoldDB" id="A0A8S4SHK8"/>
<keyword evidence="6" id="KW-0862">Zinc</keyword>
<evidence type="ECO:0000256" key="15">
    <source>
        <dbReference type="RuleBase" id="RU361221"/>
    </source>
</evidence>
<dbReference type="GO" id="GO:0005765">
    <property type="term" value="C:lysosomal membrane"/>
    <property type="evidence" value="ECO:0007669"/>
    <property type="project" value="TreeGrafter"/>
</dbReference>
<dbReference type="InterPro" id="IPR014743">
    <property type="entry name" value="Cl-channel_core"/>
</dbReference>
<comment type="similarity">
    <text evidence="15">Belongs to the chloride channel (TC 2.A.49) family.</text>
</comment>
<dbReference type="SUPFAM" id="SSF81340">
    <property type="entry name" value="Clc chloride channel"/>
    <property type="match status" value="2"/>
</dbReference>
<dbReference type="Pfam" id="PF23230">
    <property type="entry name" value="zf-C2H2_13"/>
    <property type="match status" value="1"/>
</dbReference>
<comment type="caution">
    <text evidence="15">Lacks conserved residue(s) required for the propagation of feature annotation.</text>
</comment>
<dbReference type="Pfam" id="PF25447">
    <property type="entry name" value="RING_ZNF598"/>
    <property type="match status" value="1"/>
</dbReference>
<evidence type="ECO:0000256" key="3">
    <source>
        <dbReference type="ARBA" id="ARBA00022692"/>
    </source>
</evidence>
<dbReference type="PANTHER" id="PTHR11689">
    <property type="entry name" value="CHLORIDE CHANNEL PROTEIN CLC FAMILY MEMBER"/>
    <property type="match status" value="1"/>
</dbReference>
<dbReference type="InterPro" id="IPR000644">
    <property type="entry name" value="CBS_dom"/>
</dbReference>
<feature type="transmembrane region" description="Helical" evidence="15">
    <location>
        <begin position="161"/>
        <end position="182"/>
    </location>
</feature>
<keyword evidence="9 14" id="KW-0129">CBS domain</keyword>
<dbReference type="GO" id="GO:0008270">
    <property type="term" value="F:zinc ion binding"/>
    <property type="evidence" value="ECO:0007669"/>
    <property type="project" value="UniProtKB-KW"/>
</dbReference>
<evidence type="ECO:0000313" key="20">
    <source>
        <dbReference type="Proteomes" id="UP000838756"/>
    </source>
</evidence>
<dbReference type="SUPFAM" id="SSF57850">
    <property type="entry name" value="RING/U-box"/>
    <property type="match status" value="1"/>
</dbReference>
<dbReference type="PROSITE" id="PS50089">
    <property type="entry name" value="ZF_RING_2"/>
    <property type="match status" value="1"/>
</dbReference>
<keyword evidence="3 15" id="KW-0812">Transmembrane</keyword>
<feature type="transmembrane region" description="Helical" evidence="15">
    <location>
        <begin position="246"/>
        <end position="268"/>
    </location>
</feature>
<keyword evidence="8 15" id="KW-0406">Ion transport</keyword>
<keyword evidence="20" id="KW-1185">Reference proteome</keyword>
<dbReference type="InterPro" id="IPR046342">
    <property type="entry name" value="CBS_dom_sf"/>
</dbReference>
<dbReference type="InterPro" id="IPR041888">
    <property type="entry name" value="RING-HC_ZNF598/HEL2"/>
</dbReference>
<dbReference type="OrthoDB" id="428525at2759"/>
<dbReference type="Gene3D" id="1.10.3080.10">
    <property type="entry name" value="Clc chloride channel"/>
    <property type="match status" value="1"/>
</dbReference>
<dbReference type="PROSITE" id="PS51371">
    <property type="entry name" value="CBS"/>
    <property type="match status" value="1"/>
</dbReference>
<accession>A0A8S4SHK8</accession>
<keyword evidence="11 15" id="KW-0868">Chloride</keyword>
<dbReference type="CDD" id="cd04591">
    <property type="entry name" value="CBS_pair_voltage-gated_CLC_euk_bac"/>
    <property type="match status" value="1"/>
</dbReference>
<dbReference type="Gene3D" id="3.30.40.10">
    <property type="entry name" value="Zinc/RING finger domain, C3HC4 (zinc finger)"/>
    <property type="match status" value="1"/>
</dbReference>
<evidence type="ECO:0000256" key="6">
    <source>
        <dbReference type="ARBA" id="ARBA00022833"/>
    </source>
</evidence>
<evidence type="ECO:0000256" key="12">
    <source>
        <dbReference type="ARBA" id="ARBA00035113"/>
    </source>
</evidence>
<feature type="transmembrane region" description="Helical" evidence="15">
    <location>
        <begin position="280"/>
        <end position="302"/>
    </location>
</feature>
<dbReference type="SMART" id="SM00355">
    <property type="entry name" value="ZnF_C2H2"/>
    <property type="match status" value="4"/>
</dbReference>
<evidence type="ECO:0000256" key="16">
    <source>
        <dbReference type="SAM" id="MobiDB-lite"/>
    </source>
</evidence>